<keyword evidence="3 14" id="KW-0813">Transport</keyword>
<feature type="transmembrane region" description="Helical" evidence="15">
    <location>
        <begin position="13"/>
        <end position="38"/>
    </location>
</feature>
<keyword evidence="9 14" id="KW-0560">Oxidoreductase</keyword>
<evidence type="ECO:0000256" key="13">
    <source>
        <dbReference type="ARBA" id="ARBA00023284"/>
    </source>
</evidence>
<evidence type="ECO:0000256" key="2">
    <source>
        <dbReference type="ARBA" id="ARBA00008823"/>
    </source>
</evidence>
<keyword evidence="12 14" id="KW-0143">Chaperone</keyword>
<gene>
    <name evidence="14 16" type="primary">dsbB</name>
    <name evidence="16" type="ORF">FcAc13_03910</name>
</gene>
<keyword evidence="7 14" id="KW-0249">Electron transport</keyword>
<dbReference type="RefSeq" id="WP_187754901.1">
    <property type="nucleotide sequence ID" value="NZ_JABURY010000008.1"/>
</dbReference>
<feature type="topological domain" description="Cytoplasmic" evidence="14">
    <location>
        <begin position="1"/>
        <end position="14"/>
    </location>
</feature>
<dbReference type="InterPro" id="IPR003752">
    <property type="entry name" value="DiS_bond_form_DsbB/BdbC"/>
</dbReference>
<keyword evidence="5" id="KW-0997">Cell inner membrane</keyword>
<accession>A0ABR7QW72</accession>
<evidence type="ECO:0000256" key="9">
    <source>
        <dbReference type="ARBA" id="ARBA00023002"/>
    </source>
</evidence>
<evidence type="ECO:0000256" key="15">
    <source>
        <dbReference type="SAM" id="Phobius"/>
    </source>
</evidence>
<comment type="caution">
    <text evidence="14">Lacks conserved residue(s) required for the propagation of feature annotation.</text>
</comment>
<evidence type="ECO:0000256" key="6">
    <source>
        <dbReference type="ARBA" id="ARBA00022692"/>
    </source>
</evidence>
<comment type="function">
    <text evidence="14">Required for disulfide bond formation in some periplasmic proteins. Acts by oxidizing the DsbA protein.</text>
</comment>
<evidence type="ECO:0000256" key="3">
    <source>
        <dbReference type="ARBA" id="ARBA00022448"/>
    </source>
</evidence>
<evidence type="ECO:0000256" key="14">
    <source>
        <dbReference type="HAMAP-Rule" id="MF_00286"/>
    </source>
</evidence>
<reference evidence="16 17" key="1">
    <citation type="submission" date="2020-06" db="EMBL/GenBank/DDBJ databases">
        <title>Frischella cerana isolated from Apis cerana gut homogenate.</title>
        <authorList>
            <person name="Wolter L.A."/>
            <person name="Suenami S."/>
            <person name="Miyazaki R."/>
        </authorList>
    </citation>
    <scope>NUCLEOTIDE SEQUENCE [LARGE SCALE GENOMIC DNA]</scope>
    <source>
        <strain evidence="16 17">Ac13</strain>
    </source>
</reference>
<feature type="topological domain" description="Cytoplasmic" evidence="14">
    <location>
        <begin position="166"/>
        <end position="179"/>
    </location>
</feature>
<evidence type="ECO:0000256" key="10">
    <source>
        <dbReference type="ARBA" id="ARBA00023136"/>
    </source>
</evidence>
<organism evidence="16 17">
    <name type="scientific">Frischella japonica</name>
    <dbReference type="NCBI Taxonomy" id="2741544"/>
    <lineage>
        <taxon>Bacteria</taxon>
        <taxon>Pseudomonadati</taxon>
        <taxon>Pseudomonadota</taxon>
        <taxon>Gammaproteobacteria</taxon>
        <taxon>Orbales</taxon>
        <taxon>Orbaceae</taxon>
        <taxon>Frischella</taxon>
    </lineage>
</organism>
<feature type="disulfide bond" description="Redox-active" evidence="14">
    <location>
        <begin position="41"/>
        <end position="44"/>
    </location>
</feature>
<dbReference type="Proteomes" id="UP000651208">
    <property type="component" value="Unassembled WGS sequence"/>
</dbReference>
<evidence type="ECO:0000256" key="1">
    <source>
        <dbReference type="ARBA" id="ARBA00004429"/>
    </source>
</evidence>
<keyword evidence="17" id="KW-1185">Reference proteome</keyword>
<evidence type="ECO:0000256" key="11">
    <source>
        <dbReference type="ARBA" id="ARBA00023157"/>
    </source>
</evidence>
<feature type="topological domain" description="Periplasmic" evidence="14">
    <location>
        <begin position="32"/>
        <end position="49"/>
    </location>
</feature>
<dbReference type="PANTHER" id="PTHR36570:SF2">
    <property type="entry name" value="DISULFIDE BOND FORMATION PROTEIN B"/>
    <property type="match status" value="1"/>
</dbReference>
<comment type="caution">
    <text evidence="16">The sequence shown here is derived from an EMBL/GenBank/DDBJ whole genome shotgun (WGS) entry which is preliminary data.</text>
</comment>
<dbReference type="Gene3D" id="1.20.1550.10">
    <property type="entry name" value="DsbB-like"/>
    <property type="match status" value="1"/>
</dbReference>
<dbReference type="PANTHER" id="PTHR36570">
    <property type="entry name" value="DISULFIDE BOND FORMATION PROTEIN B"/>
    <property type="match status" value="1"/>
</dbReference>
<evidence type="ECO:0000256" key="5">
    <source>
        <dbReference type="ARBA" id="ARBA00022519"/>
    </source>
</evidence>
<dbReference type="Pfam" id="PF02600">
    <property type="entry name" value="DsbB"/>
    <property type="match status" value="1"/>
</dbReference>
<keyword evidence="11 14" id="KW-1015">Disulfide bond</keyword>
<comment type="similarity">
    <text evidence="2 14">Belongs to the DsbB family.</text>
</comment>
<comment type="subcellular location">
    <subcellularLocation>
        <location evidence="1">Cell inner membrane</location>
        <topology evidence="1">Multi-pass membrane protein</topology>
    </subcellularLocation>
    <subcellularLocation>
        <location evidence="14">Cell membrane</location>
        <topology evidence="14">Multi-pass membrane protein</topology>
    </subcellularLocation>
</comment>
<dbReference type="SUPFAM" id="SSF158442">
    <property type="entry name" value="DsbB-like"/>
    <property type="match status" value="1"/>
</dbReference>
<evidence type="ECO:0000313" key="17">
    <source>
        <dbReference type="Proteomes" id="UP000651208"/>
    </source>
</evidence>
<evidence type="ECO:0000256" key="12">
    <source>
        <dbReference type="ARBA" id="ARBA00023186"/>
    </source>
</evidence>
<feature type="transmembrane region" description="Helical" evidence="15">
    <location>
        <begin position="69"/>
        <end position="91"/>
    </location>
</feature>
<dbReference type="EMBL" id="JABURY010000008">
    <property type="protein sequence ID" value="MBC9130451.1"/>
    <property type="molecule type" value="Genomic_DNA"/>
</dbReference>
<keyword evidence="13 14" id="KW-0676">Redox-active center</keyword>
<evidence type="ECO:0000256" key="8">
    <source>
        <dbReference type="ARBA" id="ARBA00022989"/>
    </source>
</evidence>
<feature type="transmembrane region" description="Helical" evidence="15">
    <location>
        <begin position="147"/>
        <end position="168"/>
    </location>
</feature>
<evidence type="ECO:0000256" key="4">
    <source>
        <dbReference type="ARBA" id="ARBA00022475"/>
    </source>
</evidence>
<evidence type="ECO:0000256" key="7">
    <source>
        <dbReference type="ARBA" id="ARBA00022982"/>
    </source>
</evidence>
<keyword evidence="8 14" id="KW-1133">Transmembrane helix</keyword>
<feature type="transmembrane region" description="Helical" evidence="15">
    <location>
        <begin position="45"/>
        <end position="63"/>
    </location>
</feature>
<dbReference type="InterPro" id="IPR022920">
    <property type="entry name" value="Disulphide_bond_form_DsbB"/>
</dbReference>
<sequence length="179" mass="20623">MFYLLNQYSKGKVAWYLLVFSVVILQAVAVYFQITLYLEPCSLCIYQRIALIGILFSGIVGFIGSKNLFFRNVAILGWLFSAYKGFDLAYLQARLQFAPRISDSCSLGVRYPKFLPLDEWLPIIFKATDQPCSKKVWSFLTLEMSQWMMIIFCCYLIIGTLVMLSQMVSPPNTNTIWKN</sequence>
<proteinExistence type="inferred from homology"/>
<dbReference type="NCBIfam" id="NF002485">
    <property type="entry name" value="PRK01749.1"/>
    <property type="match status" value="1"/>
</dbReference>
<keyword evidence="10 14" id="KW-0472">Membrane</keyword>
<keyword evidence="6 14" id="KW-0812">Transmembrane</keyword>
<protein>
    <recommendedName>
        <fullName evidence="14">Disulfide bond formation protein B</fullName>
    </recommendedName>
    <alternativeName>
        <fullName evidence="14">Disulfide oxidoreductase</fullName>
    </alternativeName>
</protein>
<keyword evidence="4 14" id="KW-1003">Cell membrane</keyword>
<dbReference type="HAMAP" id="MF_00286">
    <property type="entry name" value="DsbB"/>
    <property type="match status" value="1"/>
</dbReference>
<dbReference type="InterPro" id="IPR050183">
    <property type="entry name" value="DsbB"/>
</dbReference>
<evidence type="ECO:0000313" key="16">
    <source>
        <dbReference type="EMBL" id="MBC9130451.1"/>
    </source>
</evidence>
<dbReference type="InterPro" id="IPR023380">
    <property type="entry name" value="DsbB-like_sf"/>
</dbReference>
<name>A0ABR7QW72_9GAMM</name>